<reference evidence="2 3" key="1">
    <citation type="submission" date="2020-04" db="EMBL/GenBank/DDBJ databases">
        <title>Rhizobium sp. S-51 isolated from soil.</title>
        <authorList>
            <person name="Dahal R.H."/>
        </authorList>
    </citation>
    <scope>NUCLEOTIDE SEQUENCE [LARGE SCALE GENOMIC DNA]</scope>
    <source>
        <strain evidence="2 3">S-51</strain>
    </source>
</reference>
<dbReference type="RefSeq" id="WP_169595398.1">
    <property type="nucleotide sequence ID" value="NZ_JABBGK010000009.1"/>
</dbReference>
<dbReference type="EMBL" id="JABBGK010000009">
    <property type="protein sequence ID" value="NML76830.1"/>
    <property type="molecule type" value="Genomic_DNA"/>
</dbReference>
<evidence type="ECO:0000313" key="3">
    <source>
        <dbReference type="Proteomes" id="UP000541470"/>
    </source>
</evidence>
<keyword evidence="3" id="KW-1185">Reference proteome</keyword>
<gene>
    <name evidence="2" type="ORF">HHL25_22065</name>
</gene>
<accession>A0A7Y0FYD0</accession>
<dbReference type="Proteomes" id="UP000541470">
    <property type="component" value="Unassembled WGS sequence"/>
</dbReference>
<comment type="caution">
    <text evidence="2">The sequence shown here is derived from an EMBL/GenBank/DDBJ whole genome shotgun (WGS) entry which is preliminary data.</text>
</comment>
<organism evidence="2 3">
    <name type="scientific">Rhizobium terricola</name>
    <dbReference type="NCBI Taxonomy" id="2728849"/>
    <lineage>
        <taxon>Bacteria</taxon>
        <taxon>Pseudomonadati</taxon>
        <taxon>Pseudomonadota</taxon>
        <taxon>Alphaproteobacteria</taxon>
        <taxon>Hyphomicrobiales</taxon>
        <taxon>Rhizobiaceae</taxon>
        <taxon>Rhizobium/Agrobacterium group</taxon>
        <taxon>Rhizobium</taxon>
    </lineage>
</organism>
<sequence length="260" mass="27754">MSASTLTALQPEFAAALTDASLPVPEGLTSWTADRPPRRFAVYRNNVRSGLVAALASRFPVTERIVGADFFSAMAAEFIARHPPRSPLLLTYGDDLADFVATFEPARDLSYLPDVIRLEAARGRAYHAADMAPLEASDLTGLDPERIGDLRLVAHPSLSILRSAHPVVTIWAMNAGEMPLQPVDDWSGEDALVLRPAMIVEVHRLPSGAAVFLSGLAAGLTLAEAAETALGDTPEFDLVKNLVGLITSGAFSKIQTPEEA</sequence>
<evidence type="ECO:0000259" key="1">
    <source>
        <dbReference type="Pfam" id="PF09836"/>
    </source>
</evidence>
<name>A0A7Y0FYD0_9HYPH</name>
<dbReference type="AlphaFoldDB" id="A0A7Y0FYD0"/>
<proteinExistence type="predicted"/>
<dbReference type="Gene3D" id="1.10.150.690">
    <property type="entry name" value="DUF2063"/>
    <property type="match status" value="1"/>
</dbReference>
<dbReference type="InterPro" id="IPR044922">
    <property type="entry name" value="DUF2063_N_sf"/>
</dbReference>
<dbReference type="InterPro" id="IPR018640">
    <property type="entry name" value="DUF2063"/>
</dbReference>
<protein>
    <submittedName>
        <fullName evidence="2">DUF2063 domain-containing protein</fullName>
    </submittedName>
</protein>
<dbReference type="Pfam" id="PF09836">
    <property type="entry name" value="DUF2063"/>
    <property type="match status" value="1"/>
</dbReference>
<feature type="domain" description="Putative DNA-binding" evidence="1">
    <location>
        <begin position="9"/>
        <end position="100"/>
    </location>
</feature>
<evidence type="ECO:0000313" key="2">
    <source>
        <dbReference type="EMBL" id="NML76830.1"/>
    </source>
</evidence>